<evidence type="ECO:0000256" key="1">
    <source>
        <dbReference type="SAM" id="Phobius"/>
    </source>
</evidence>
<keyword evidence="1" id="KW-1133">Transmembrane helix</keyword>
<organism evidence="3 4">
    <name type="scientific">Marichromatium gracile</name>
    <name type="common">Chromatium gracile</name>
    <dbReference type="NCBI Taxonomy" id="1048"/>
    <lineage>
        <taxon>Bacteria</taxon>
        <taxon>Pseudomonadati</taxon>
        <taxon>Pseudomonadota</taxon>
        <taxon>Gammaproteobacteria</taxon>
        <taxon>Chromatiales</taxon>
        <taxon>Chromatiaceae</taxon>
        <taxon>Marichromatium</taxon>
    </lineage>
</organism>
<evidence type="ECO:0000313" key="3">
    <source>
        <dbReference type="EMBL" id="TCW35448.1"/>
    </source>
</evidence>
<dbReference type="NCBIfam" id="TIGR02523">
    <property type="entry name" value="type_IV_pilV"/>
    <property type="match status" value="1"/>
</dbReference>
<gene>
    <name evidence="3" type="ORF">EDC29_10610</name>
</gene>
<proteinExistence type="predicted"/>
<feature type="transmembrane region" description="Helical" evidence="1">
    <location>
        <begin position="12"/>
        <end position="36"/>
    </location>
</feature>
<dbReference type="Pfam" id="PF22150">
    <property type="entry name" value="Tt1218-like"/>
    <property type="match status" value="1"/>
</dbReference>
<dbReference type="InterPro" id="IPR012902">
    <property type="entry name" value="N_methyl_site"/>
</dbReference>
<dbReference type="NCBIfam" id="TIGR02532">
    <property type="entry name" value="IV_pilin_GFxxxE"/>
    <property type="match status" value="1"/>
</dbReference>
<protein>
    <submittedName>
        <fullName evidence="3">Type IV pilus assembly protein PilV</fullName>
    </submittedName>
</protein>
<name>A0A4R4A961_MARGR</name>
<dbReference type="InterPro" id="IPR013362">
    <property type="entry name" value="Pilus_4_PilV"/>
</dbReference>
<dbReference type="Proteomes" id="UP000295247">
    <property type="component" value="Unassembled WGS sequence"/>
</dbReference>
<reference evidence="3 4" key="1">
    <citation type="submission" date="2019-03" db="EMBL/GenBank/DDBJ databases">
        <title>Genomic Encyclopedia of Type Strains, Phase IV (KMG-IV): sequencing the most valuable type-strain genomes for metagenomic binning, comparative biology and taxonomic classification.</title>
        <authorList>
            <person name="Goeker M."/>
        </authorList>
    </citation>
    <scope>NUCLEOTIDE SEQUENCE [LARGE SCALE GENOMIC DNA]</scope>
    <source>
        <strain evidence="3 4">DSM 203</strain>
    </source>
</reference>
<keyword evidence="1" id="KW-0812">Transmembrane</keyword>
<evidence type="ECO:0000313" key="4">
    <source>
        <dbReference type="Proteomes" id="UP000295247"/>
    </source>
</evidence>
<dbReference type="RefSeq" id="WP_123139747.1">
    <property type="nucleotide sequence ID" value="NZ_NRRH01000056.1"/>
</dbReference>
<keyword evidence="1" id="KW-0472">Membrane</keyword>
<dbReference type="Pfam" id="PF07963">
    <property type="entry name" value="N_methyl"/>
    <property type="match status" value="1"/>
</dbReference>
<accession>A0A4R4A961</accession>
<feature type="domain" description="Type IV pilin Tt1218-like" evidence="2">
    <location>
        <begin position="35"/>
        <end position="89"/>
    </location>
</feature>
<evidence type="ECO:0000259" key="2">
    <source>
        <dbReference type="Pfam" id="PF22150"/>
    </source>
</evidence>
<dbReference type="EMBL" id="SMDC01000006">
    <property type="protein sequence ID" value="TCW35448.1"/>
    <property type="molecule type" value="Genomic_DNA"/>
</dbReference>
<comment type="caution">
    <text evidence="3">The sequence shown here is derived from an EMBL/GenBank/DDBJ whole genome shotgun (WGS) entry which is preliminary data.</text>
</comment>
<dbReference type="InterPro" id="IPR054402">
    <property type="entry name" value="Tt1218-like_dom"/>
</dbReference>
<dbReference type="AlphaFoldDB" id="A0A4R4A961"/>
<sequence length="154" mass="16797">MARYPRTGRRQRGLTLIEVLVTMVVLAVGLLGFGALQALTMKSNLGALQRSYATLHAHDIIESMRANRAERASYATGFTDSVSGTSVSAQDLQRWKQALAADLPSGEGRITLDGDKVAITLRWRETRLPTSAEADPTLEWVSFATETLLPEPTP</sequence>